<comment type="catalytic activity">
    <reaction evidence="1">
        <text>O-phospho-L-seryl-[protein] + H2O = L-seryl-[protein] + phosphate</text>
        <dbReference type="Rhea" id="RHEA:20629"/>
        <dbReference type="Rhea" id="RHEA-COMP:9863"/>
        <dbReference type="Rhea" id="RHEA-COMP:11604"/>
        <dbReference type="ChEBI" id="CHEBI:15377"/>
        <dbReference type="ChEBI" id="CHEBI:29999"/>
        <dbReference type="ChEBI" id="CHEBI:43474"/>
        <dbReference type="ChEBI" id="CHEBI:83421"/>
        <dbReference type="EC" id="3.1.3.16"/>
    </reaction>
</comment>
<comment type="caution">
    <text evidence="4">The sequence shown here is derived from an EMBL/GenBank/DDBJ whole genome shotgun (WGS) entry which is preliminary data.</text>
</comment>
<dbReference type="EC" id="3.1.3.16" evidence="1"/>
<feature type="region of interest" description="Disordered" evidence="2">
    <location>
        <begin position="565"/>
        <end position="632"/>
    </location>
</feature>
<comment type="cofactor">
    <cofactor evidence="1">
        <name>Mn(2+)</name>
        <dbReference type="ChEBI" id="CHEBI:29035"/>
    </cofactor>
</comment>
<keyword evidence="1" id="KW-0904">Protein phosphatase</keyword>
<dbReference type="PANTHER" id="PTHR12320:SF84">
    <property type="entry name" value="PROTEIN PHOSPHATASE"/>
    <property type="match status" value="1"/>
</dbReference>
<protein>
    <recommendedName>
        <fullName evidence="1">Protein phosphatase</fullName>
        <ecNumber evidence="1">3.1.3.16</ecNumber>
    </recommendedName>
</protein>
<feature type="compositionally biased region" description="Basic and acidic residues" evidence="2">
    <location>
        <begin position="622"/>
        <end position="632"/>
    </location>
</feature>
<evidence type="ECO:0000313" key="4">
    <source>
        <dbReference type="EMBL" id="CAK9041277.1"/>
    </source>
</evidence>
<dbReference type="InterPro" id="IPR039123">
    <property type="entry name" value="PPTC7"/>
</dbReference>
<dbReference type="InterPro" id="IPR001932">
    <property type="entry name" value="PPM-type_phosphatase-like_dom"/>
</dbReference>
<keyword evidence="1" id="KW-0378">Hydrolase</keyword>
<sequence>MMSHLQHGHSYSAPTAQNSGLGSKLAAPKATMPVAKCMLTEEVSCQPHIGLRAIPTPARSARDAGHQGCAFPLSSLPQGPHSPVSRCTPRGPPQTPRGASWVPPRITPQQSWKPVAQVVGVSDETFRLPVAPSHSWVPNPTPRCELGRPKSWIPPIAARHVDHVVQASALVASSPSYLPNNHGFNRTMPCNFEVERFQKVTNDCFPNSPTSKIAKPFSHCPSLVIDQRLEGSPLRACQTMIAGPNQESLLMRMPQQNAQHTGFPHCLSLVAPVYSAKCPKRQNDTLRIASAFNSRQHPAKMSTGIPNADAVLEGIDYLGIADGVSGVHALGLTPDALPWELLHSCGSGLFAAAAKGEPKEKSGKQVSETHSEWMIELIQEAFDSTEEHGATTLLLAAIKGSNLVTACLGDSGILILRPVSFYPLRLRPIFKTEPGRYDARRPVQIQRLHGCDAASAHEVISSANIATTPVKVGDLLVLGTDGLFDNLSDIDIQKALERCCATGSNEELAEASSFLVDLAIRSVRLGEDNADKPPWQRNAASVPANNADDTTALVAMIKADDDMSEPPTAMELCDASSLSSSLKRNGPIGASADMKLCRMDRHRRGNPRGGSHQRSFSAGASRQDRRDNCVIS</sequence>
<dbReference type="InterPro" id="IPR036457">
    <property type="entry name" value="PPM-type-like_dom_sf"/>
</dbReference>
<feature type="region of interest" description="Disordered" evidence="2">
    <location>
        <begin position="1"/>
        <end position="24"/>
    </location>
</feature>
<accession>A0ABP0LQ08</accession>
<feature type="compositionally biased region" description="Polar residues" evidence="2">
    <location>
        <begin position="12"/>
        <end position="21"/>
    </location>
</feature>
<dbReference type="SUPFAM" id="SSF81606">
    <property type="entry name" value="PP2C-like"/>
    <property type="match status" value="1"/>
</dbReference>
<dbReference type="PROSITE" id="PS51746">
    <property type="entry name" value="PPM_2"/>
    <property type="match status" value="1"/>
</dbReference>
<keyword evidence="5" id="KW-1185">Reference proteome</keyword>
<reference evidence="4 5" key="1">
    <citation type="submission" date="2024-02" db="EMBL/GenBank/DDBJ databases">
        <authorList>
            <person name="Chen Y."/>
            <person name="Shah S."/>
            <person name="Dougan E. K."/>
            <person name="Thang M."/>
            <person name="Chan C."/>
        </authorList>
    </citation>
    <scope>NUCLEOTIDE SEQUENCE [LARGE SCALE GENOMIC DNA]</scope>
</reference>
<organism evidence="4 5">
    <name type="scientific">Durusdinium trenchii</name>
    <dbReference type="NCBI Taxonomy" id="1381693"/>
    <lineage>
        <taxon>Eukaryota</taxon>
        <taxon>Sar</taxon>
        <taxon>Alveolata</taxon>
        <taxon>Dinophyceae</taxon>
        <taxon>Suessiales</taxon>
        <taxon>Symbiodiniaceae</taxon>
        <taxon>Durusdinium</taxon>
    </lineage>
</organism>
<feature type="domain" description="PPM-type phosphatase" evidence="3">
    <location>
        <begin position="289"/>
        <end position="557"/>
    </location>
</feature>
<evidence type="ECO:0000259" key="3">
    <source>
        <dbReference type="PROSITE" id="PS51746"/>
    </source>
</evidence>
<name>A0ABP0LQ08_9DINO</name>
<gene>
    <name evidence="4" type="ORF">SCF082_LOCUS23866</name>
</gene>
<comment type="catalytic activity">
    <reaction evidence="1">
        <text>O-phospho-L-threonyl-[protein] + H2O = L-threonyl-[protein] + phosphate</text>
        <dbReference type="Rhea" id="RHEA:47004"/>
        <dbReference type="Rhea" id="RHEA-COMP:11060"/>
        <dbReference type="Rhea" id="RHEA-COMP:11605"/>
        <dbReference type="ChEBI" id="CHEBI:15377"/>
        <dbReference type="ChEBI" id="CHEBI:30013"/>
        <dbReference type="ChEBI" id="CHEBI:43474"/>
        <dbReference type="ChEBI" id="CHEBI:61977"/>
        <dbReference type="EC" id="3.1.3.16"/>
    </reaction>
</comment>
<comment type="similarity">
    <text evidence="1">Belongs to the PP2C family.</text>
</comment>
<evidence type="ECO:0000313" key="5">
    <source>
        <dbReference type="Proteomes" id="UP001642464"/>
    </source>
</evidence>
<evidence type="ECO:0000256" key="1">
    <source>
        <dbReference type="RuleBase" id="RU366020"/>
    </source>
</evidence>
<dbReference type="PANTHER" id="PTHR12320">
    <property type="entry name" value="PROTEIN PHOSPHATASE 2C"/>
    <property type="match status" value="1"/>
</dbReference>
<evidence type="ECO:0000256" key="2">
    <source>
        <dbReference type="SAM" id="MobiDB-lite"/>
    </source>
</evidence>
<dbReference type="Proteomes" id="UP001642464">
    <property type="component" value="Unassembled WGS sequence"/>
</dbReference>
<keyword evidence="1" id="KW-0460">Magnesium</keyword>
<proteinExistence type="inferred from homology"/>
<keyword evidence="1" id="KW-0464">Manganese</keyword>
<comment type="cofactor">
    <cofactor evidence="1">
        <name>Mg(2+)</name>
        <dbReference type="ChEBI" id="CHEBI:18420"/>
    </cofactor>
</comment>
<dbReference type="SMART" id="SM00332">
    <property type="entry name" value="PP2Cc"/>
    <property type="match status" value="1"/>
</dbReference>
<dbReference type="EMBL" id="CAXAMM010017491">
    <property type="protein sequence ID" value="CAK9041277.1"/>
    <property type="molecule type" value="Genomic_DNA"/>
</dbReference>
<dbReference type="Gene3D" id="3.60.40.10">
    <property type="entry name" value="PPM-type phosphatase domain"/>
    <property type="match status" value="1"/>
</dbReference>
<keyword evidence="1" id="KW-0479">Metal-binding</keyword>
<feature type="region of interest" description="Disordered" evidence="2">
    <location>
        <begin position="75"/>
        <end position="107"/>
    </location>
</feature>